<evidence type="ECO:0000256" key="2">
    <source>
        <dbReference type="ARBA" id="ARBA00003120"/>
    </source>
</evidence>
<dbReference type="GO" id="GO:0046872">
    <property type="term" value="F:metal ion binding"/>
    <property type="evidence" value="ECO:0007669"/>
    <property type="project" value="UniProtKB-KW"/>
</dbReference>
<keyword evidence="8" id="KW-0408">Iron</keyword>
<dbReference type="GO" id="GO:0051536">
    <property type="term" value="F:iron-sulfur cluster binding"/>
    <property type="evidence" value="ECO:0007669"/>
    <property type="project" value="UniProtKB-KW"/>
</dbReference>
<dbReference type="EMBL" id="QNRK01000013">
    <property type="protein sequence ID" value="RBP12817.1"/>
    <property type="molecule type" value="Genomic_DNA"/>
</dbReference>
<dbReference type="InterPro" id="IPR000192">
    <property type="entry name" value="Aminotrans_V_dom"/>
</dbReference>
<keyword evidence="5" id="KW-0808">Transferase</keyword>
<comment type="similarity">
    <text evidence="3">Belongs to the class-V pyridoxal-phosphate-dependent aminotransferase family. NifS/IscS subfamily.</text>
</comment>
<comment type="catalytic activity">
    <reaction evidence="10">
        <text>(sulfur carrier)-H + L-cysteine = (sulfur carrier)-SH + L-alanine</text>
        <dbReference type="Rhea" id="RHEA:43892"/>
        <dbReference type="Rhea" id="RHEA-COMP:14737"/>
        <dbReference type="Rhea" id="RHEA-COMP:14739"/>
        <dbReference type="ChEBI" id="CHEBI:29917"/>
        <dbReference type="ChEBI" id="CHEBI:35235"/>
        <dbReference type="ChEBI" id="CHEBI:57972"/>
        <dbReference type="ChEBI" id="CHEBI:64428"/>
        <dbReference type="EC" id="2.8.1.7"/>
    </reaction>
</comment>
<comment type="cofactor">
    <cofactor evidence="1">
        <name>pyridoxal 5'-phosphate</name>
        <dbReference type="ChEBI" id="CHEBI:597326"/>
    </cofactor>
</comment>
<protein>
    <recommendedName>
        <fullName evidence="4">Cysteine desulfurase</fullName>
    </recommendedName>
</protein>
<sequence>MVAERPIRTYLDYNATAPLRREARAAVVAALDTAGNPSSVHAEGRAARQLVETARADVGRLAGVPARCVTFVSGATEAANAALNPRLGLGPAEPPLERLIVSAGEHPCVLHGHRFPPSAVETAPLLGDGRIDLDWLADACRRPGRALLALQGANNETGVVQPVAAAAAIVHAAGGFVFCDAVQLAGRVAFSLAGLGADALALSAHKLGGPKGAGALISASAGTSLGHPLLRGGGQERGVRAGTENVASIAGFGAAAEIAAIEAADETPRLAALRQRLADAVREAAPDAVEFGRDAPRLANTLCFAVPGIEASTLMIALDLAGVAVSSGAACSSGKVAPSHVLAAMGVAPDLARGAIRLSVGWGSTERDVERFSAAFCAAARRIRAGRSRVADLASEAGRV</sequence>
<evidence type="ECO:0000313" key="12">
    <source>
        <dbReference type="EMBL" id="RBP12817.1"/>
    </source>
</evidence>
<dbReference type="InterPro" id="IPR015424">
    <property type="entry name" value="PyrdxlP-dep_Trfase"/>
</dbReference>
<accession>A0A366FDY4</accession>
<evidence type="ECO:0000256" key="5">
    <source>
        <dbReference type="ARBA" id="ARBA00022679"/>
    </source>
</evidence>
<dbReference type="PANTHER" id="PTHR11601">
    <property type="entry name" value="CYSTEINE DESULFURYLASE FAMILY MEMBER"/>
    <property type="match status" value="1"/>
</dbReference>
<keyword evidence="9" id="KW-0411">Iron-sulfur</keyword>
<comment type="function">
    <text evidence="2">Catalyzes the removal of elemental sulfur atoms from cysteine to produce alanine. Seems to participate in the biosynthesis of the nitrogenase metalloclusters by providing the inorganic sulfur required for the Fe-S core formation.</text>
</comment>
<evidence type="ECO:0000256" key="9">
    <source>
        <dbReference type="ARBA" id="ARBA00023014"/>
    </source>
</evidence>
<dbReference type="Gene3D" id="1.10.260.50">
    <property type="match status" value="1"/>
</dbReference>
<feature type="domain" description="Aminotransferase class V" evidence="11">
    <location>
        <begin position="9"/>
        <end position="372"/>
    </location>
</feature>
<keyword evidence="6" id="KW-0479">Metal-binding</keyword>
<dbReference type="Pfam" id="PF00266">
    <property type="entry name" value="Aminotran_5"/>
    <property type="match status" value="1"/>
</dbReference>
<dbReference type="RefSeq" id="WP_113889668.1">
    <property type="nucleotide sequence ID" value="NZ_QNRK01000013.1"/>
</dbReference>
<organism evidence="12 13">
    <name type="scientific">Roseiarcus fermentans</name>
    <dbReference type="NCBI Taxonomy" id="1473586"/>
    <lineage>
        <taxon>Bacteria</taxon>
        <taxon>Pseudomonadati</taxon>
        <taxon>Pseudomonadota</taxon>
        <taxon>Alphaproteobacteria</taxon>
        <taxon>Hyphomicrobiales</taxon>
        <taxon>Roseiarcaceae</taxon>
        <taxon>Roseiarcus</taxon>
    </lineage>
</organism>
<dbReference type="Proteomes" id="UP000253529">
    <property type="component" value="Unassembled WGS sequence"/>
</dbReference>
<evidence type="ECO:0000313" key="13">
    <source>
        <dbReference type="Proteomes" id="UP000253529"/>
    </source>
</evidence>
<dbReference type="PANTHER" id="PTHR11601:SF34">
    <property type="entry name" value="CYSTEINE DESULFURASE"/>
    <property type="match status" value="1"/>
</dbReference>
<dbReference type="InterPro" id="IPR015422">
    <property type="entry name" value="PyrdxlP-dep_Trfase_small"/>
</dbReference>
<evidence type="ECO:0000256" key="8">
    <source>
        <dbReference type="ARBA" id="ARBA00023004"/>
    </source>
</evidence>
<evidence type="ECO:0000259" key="11">
    <source>
        <dbReference type="Pfam" id="PF00266"/>
    </source>
</evidence>
<evidence type="ECO:0000256" key="3">
    <source>
        <dbReference type="ARBA" id="ARBA00006490"/>
    </source>
</evidence>
<dbReference type="AlphaFoldDB" id="A0A366FDY4"/>
<dbReference type="Gene3D" id="3.40.640.10">
    <property type="entry name" value="Type I PLP-dependent aspartate aminotransferase-like (Major domain)"/>
    <property type="match status" value="1"/>
</dbReference>
<proteinExistence type="inferred from homology"/>
<name>A0A366FDY4_9HYPH</name>
<keyword evidence="13" id="KW-1185">Reference proteome</keyword>
<reference evidence="12 13" key="1">
    <citation type="submission" date="2018-06" db="EMBL/GenBank/DDBJ databases">
        <title>Genomic Encyclopedia of Type Strains, Phase IV (KMG-IV): sequencing the most valuable type-strain genomes for metagenomic binning, comparative biology and taxonomic classification.</title>
        <authorList>
            <person name="Goeker M."/>
        </authorList>
    </citation>
    <scope>NUCLEOTIDE SEQUENCE [LARGE SCALE GENOMIC DNA]</scope>
    <source>
        <strain evidence="12 13">DSM 24875</strain>
    </source>
</reference>
<gene>
    <name evidence="12" type="ORF">DFR50_1136</name>
</gene>
<dbReference type="InterPro" id="IPR015421">
    <property type="entry name" value="PyrdxlP-dep_Trfase_major"/>
</dbReference>
<dbReference type="InterPro" id="IPR016454">
    <property type="entry name" value="Cysteine_dSase"/>
</dbReference>
<evidence type="ECO:0000256" key="4">
    <source>
        <dbReference type="ARBA" id="ARBA00013558"/>
    </source>
</evidence>
<evidence type="ECO:0000256" key="10">
    <source>
        <dbReference type="ARBA" id="ARBA00050776"/>
    </source>
</evidence>
<evidence type="ECO:0000256" key="6">
    <source>
        <dbReference type="ARBA" id="ARBA00022723"/>
    </source>
</evidence>
<evidence type="ECO:0000256" key="1">
    <source>
        <dbReference type="ARBA" id="ARBA00001933"/>
    </source>
</evidence>
<dbReference type="PIRSF" id="PIRSF005572">
    <property type="entry name" value="NifS"/>
    <property type="match status" value="1"/>
</dbReference>
<dbReference type="Gene3D" id="3.90.1150.10">
    <property type="entry name" value="Aspartate Aminotransferase, domain 1"/>
    <property type="match status" value="1"/>
</dbReference>
<dbReference type="SUPFAM" id="SSF53383">
    <property type="entry name" value="PLP-dependent transferases"/>
    <property type="match status" value="1"/>
</dbReference>
<comment type="caution">
    <text evidence="12">The sequence shown here is derived from an EMBL/GenBank/DDBJ whole genome shotgun (WGS) entry which is preliminary data.</text>
</comment>
<dbReference type="GO" id="GO:0031071">
    <property type="term" value="F:cysteine desulfurase activity"/>
    <property type="evidence" value="ECO:0007669"/>
    <property type="project" value="UniProtKB-EC"/>
</dbReference>
<keyword evidence="7" id="KW-0663">Pyridoxal phosphate</keyword>
<dbReference type="OrthoDB" id="9808002at2"/>
<evidence type="ECO:0000256" key="7">
    <source>
        <dbReference type="ARBA" id="ARBA00022898"/>
    </source>
</evidence>